<dbReference type="PANTHER" id="PTHR33169:SF25">
    <property type="entry name" value="DNA-BINDING PROTEIN YIZB-RELATED"/>
    <property type="match status" value="1"/>
</dbReference>
<dbReference type="EMBL" id="CP086239">
    <property type="protein sequence ID" value="WAG58896.1"/>
    <property type="molecule type" value="Genomic_DNA"/>
</dbReference>
<organism evidence="2 3">
    <name type="scientific">Clostridium estertheticum</name>
    <dbReference type="NCBI Taxonomy" id="238834"/>
    <lineage>
        <taxon>Bacteria</taxon>
        <taxon>Bacillati</taxon>
        <taxon>Bacillota</taxon>
        <taxon>Clostridia</taxon>
        <taxon>Eubacteriales</taxon>
        <taxon>Clostridiaceae</taxon>
        <taxon>Clostridium</taxon>
    </lineage>
</organism>
<feature type="domain" description="Transcription regulator PadR N-terminal" evidence="1">
    <location>
        <begin position="14"/>
        <end position="87"/>
    </location>
</feature>
<gene>
    <name evidence="2" type="ORF">LL038_14705</name>
</gene>
<dbReference type="Pfam" id="PF03551">
    <property type="entry name" value="PadR"/>
    <property type="match status" value="1"/>
</dbReference>
<evidence type="ECO:0000313" key="3">
    <source>
        <dbReference type="Proteomes" id="UP001164733"/>
    </source>
</evidence>
<dbReference type="AlphaFoldDB" id="A0AA47EH63"/>
<accession>A0AA47EH63</accession>
<dbReference type="RefSeq" id="WP_216124746.1">
    <property type="nucleotide sequence ID" value="NZ_CP086239.1"/>
</dbReference>
<dbReference type="InterPro" id="IPR005149">
    <property type="entry name" value="Tscrpt_reg_PadR_N"/>
</dbReference>
<reference evidence="2" key="1">
    <citation type="submission" date="2021-11" db="EMBL/GenBank/DDBJ databases">
        <title>Clostridia strains as spoilage organisms.</title>
        <authorList>
            <person name="Wambui J."/>
            <person name="Stevens M.J.A."/>
            <person name="Stephan R."/>
        </authorList>
    </citation>
    <scope>NUCLEOTIDE SEQUENCE</scope>
    <source>
        <strain evidence="2">CF009</strain>
    </source>
</reference>
<dbReference type="Proteomes" id="UP001164733">
    <property type="component" value="Chromosome"/>
</dbReference>
<dbReference type="PANTHER" id="PTHR33169">
    <property type="entry name" value="PADR-FAMILY TRANSCRIPTIONAL REGULATOR"/>
    <property type="match status" value="1"/>
</dbReference>
<dbReference type="InterPro" id="IPR052509">
    <property type="entry name" value="Metal_resp_DNA-bind_regulator"/>
</dbReference>
<evidence type="ECO:0000259" key="1">
    <source>
        <dbReference type="Pfam" id="PF03551"/>
    </source>
</evidence>
<sequence>MDKEIMKGSVDIFILSIINKQDTYGYEIAKCIKGKSEGAYSMGEGTLYPALKRLEGKELIKSYWKENELTGKRKYYMITDEGVSTLNEKVSQWNKVTDLINIFKEE</sequence>
<proteinExistence type="predicted"/>
<protein>
    <submittedName>
        <fullName evidence="2">PadR family transcriptional regulator</fullName>
    </submittedName>
</protein>
<evidence type="ECO:0000313" key="2">
    <source>
        <dbReference type="EMBL" id="WAG58896.1"/>
    </source>
</evidence>
<name>A0AA47EH63_9CLOT</name>